<dbReference type="GO" id="GO:0009279">
    <property type="term" value="C:cell outer membrane"/>
    <property type="evidence" value="ECO:0007669"/>
    <property type="project" value="UniProtKB-SubCell"/>
</dbReference>
<dbReference type="OrthoDB" id="830178at2"/>
<evidence type="ECO:0000256" key="6">
    <source>
        <dbReference type="ARBA" id="ARBA00023237"/>
    </source>
</evidence>
<dbReference type="EMBL" id="SUME01000002">
    <property type="protein sequence ID" value="TJZ61800.1"/>
    <property type="molecule type" value="Genomic_DNA"/>
</dbReference>
<keyword evidence="3 7" id="KW-1134">Transmembrane beta strand</keyword>
<dbReference type="Pfam" id="PF13715">
    <property type="entry name" value="CarbopepD_reg_2"/>
    <property type="match status" value="1"/>
</dbReference>
<evidence type="ECO:0000313" key="10">
    <source>
        <dbReference type="Proteomes" id="UP000306808"/>
    </source>
</evidence>
<name>A0A4U0P3R1_9SPHI</name>
<evidence type="ECO:0000256" key="2">
    <source>
        <dbReference type="ARBA" id="ARBA00022448"/>
    </source>
</evidence>
<keyword evidence="6 7" id="KW-0998">Cell outer membrane</keyword>
<sequence>MQLIHKLVIGGLALVTWLPVQASTHRAESTVHSFWKGKQEREISGVVRFAATKLPVSGANVQVDGFSATITDDNGAFTIKVPTDGVKVTVQYAGHQENMFFVHEEQSTVEVLLYEEGYNPLFRTAVVFNENINKLAVAGAVDVVDLRPYQWNVSTNENTATFLQGKVAGLNAIRSSGSTNSGSNLSIRGINSLYGTSKPLLVVDGMLYEDADYSADIVGNYFESGLANIDIRDIDNITVLKDGSSLYGTKGSNGVVFISTSHASELATRINFGAYTSFNQKPKNLPLLHSNDYRSYISELLGTQGLSSAAIAQQPYFAAEPNTADHYTYFNDTDWQSVVMDNSVSQNYFLKVSGGDNIAKYALSAGYVDDNGLILTDKLSKYLMRLNADLNLSPKFTVQSNLSFNLNRHDIRTQGIDSYNSPLYTALVKSPILSTHISSADGQMSPLYSGVDIFSQTNPAVLVSDKTIGHNQSYRFTGNFHFNFKFNDRYAIKSIAGLVYDKGRENFFLPEIGVYAENLPTGVVRNQSGAEVRRLFSIFNDTYLHANNQFSVNHKLNTRAGIRIQTNKSEYDYGLGFNSANDDYVTLGAGSNLLRQVRGGFGNWNWLNVYMNNNYAYKSKYLLSWDVAFDGSSRFGENPQHTALKFGQDALAFNSALTAAWVVSAEDFFQSSAIKLLKIRGSFGLSGNDDIGDYSSKSFYISQNFLGVQGLIRGNIGNPNLQWERALKSNIGIDASFAEERLNLTLDVYNNTLKDLVTYQALQAYSGMDVVFRNGAEMRNRGVELGLNGRVVQNRNTKFDIGIQLAKYENKVTNLPDGSFENLFYGGRMITQVGGAANQFYGLQTAGIYTTEQEASNAGLSRQLSDGTLLPFQGGDRQFVDQNGDGIIDASDRVVIGNPNPDWFGSFTTALQYKRWTFNTLFTYSIGNDVYNATRHRLESSANYDNQSQALRNRWKQDGQETNIPRAYWGDPLDNAEFSDHWIEDGSYLRLRTLNIGYRLPIDGAVLKSVDFYAMANNLFTFSKYMGYDPEFSANNSIFSQGIDIGLTPQFRTYQLGVRVGF</sequence>
<dbReference type="Gene3D" id="2.60.40.1120">
    <property type="entry name" value="Carboxypeptidase-like, regulatory domain"/>
    <property type="match status" value="1"/>
</dbReference>
<evidence type="ECO:0000259" key="8">
    <source>
        <dbReference type="Pfam" id="PF07715"/>
    </source>
</evidence>
<evidence type="ECO:0000256" key="1">
    <source>
        <dbReference type="ARBA" id="ARBA00004571"/>
    </source>
</evidence>
<dbReference type="InterPro" id="IPR037066">
    <property type="entry name" value="Plug_dom_sf"/>
</dbReference>
<keyword evidence="5 7" id="KW-0472">Membrane</keyword>
<reference evidence="9 10" key="1">
    <citation type="submission" date="2019-04" db="EMBL/GenBank/DDBJ databases">
        <title>Sphingobacterium olei sp. nov., isolated from oil-contaminated soil.</title>
        <authorList>
            <person name="Liu B."/>
        </authorList>
    </citation>
    <scope>NUCLEOTIDE SEQUENCE [LARGE SCALE GENOMIC DNA]</scope>
    <source>
        <strain evidence="9 10">HAL-9</strain>
    </source>
</reference>
<dbReference type="InterPro" id="IPR012910">
    <property type="entry name" value="Plug_dom"/>
</dbReference>
<dbReference type="InterPro" id="IPR023996">
    <property type="entry name" value="TonB-dep_OMP_SusC/RagA"/>
</dbReference>
<dbReference type="PROSITE" id="PS52016">
    <property type="entry name" value="TONB_DEPENDENT_REC_3"/>
    <property type="match status" value="1"/>
</dbReference>
<evidence type="ECO:0000256" key="3">
    <source>
        <dbReference type="ARBA" id="ARBA00022452"/>
    </source>
</evidence>
<dbReference type="SUPFAM" id="SSF49464">
    <property type="entry name" value="Carboxypeptidase regulatory domain-like"/>
    <property type="match status" value="1"/>
</dbReference>
<evidence type="ECO:0000256" key="4">
    <source>
        <dbReference type="ARBA" id="ARBA00022692"/>
    </source>
</evidence>
<evidence type="ECO:0000313" key="9">
    <source>
        <dbReference type="EMBL" id="TJZ61800.1"/>
    </source>
</evidence>
<feature type="domain" description="TonB-dependent receptor plug" evidence="8">
    <location>
        <begin position="153"/>
        <end position="255"/>
    </location>
</feature>
<dbReference type="Pfam" id="PF07715">
    <property type="entry name" value="Plug"/>
    <property type="match status" value="1"/>
</dbReference>
<dbReference type="NCBIfam" id="TIGR04056">
    <property type="entry name" value="OMP_RagA_SusC"/>
    <property type="match status" value="1"/>
</dbReference>
<comment type="similarity">
    <text evidence="7">Belongs to the TonB-dependent receptor family.</text>
</comment>
<comment type="caution">
    <text evidence="9">The sequence shown here is derived from an EMBL/GenBank/DDBJ whole genome shotgun (WGS) entry which is preliminary data.</text>
</comment>
<evidence type="ECO:0000256" key="5">
    <source>
        <dbReference type="ARBA" id="ARBA00023136"/>
    </source>
</evidence>
<accession>A0A4U0P3R1</accession>
<dbReference type="Proteomes" id="UP000306808">
    <property type="component" value="Unassembled WGS sequence"/>
</dbReference>
<dbReference type="RefSeq" id="WP_136900157.1">
    <property type="nucleotide sequence ID" value="NZ_SUME01000002.1"/>
</dbReference>
<evidence type="ECO:0000256" key="7">
    <source>
        <dbReference type="PROSITE-ProRule" id="PRU01360"/>
    </source>
</evidence>
<dbReference type="Gene3D" id="2.170.130.10">
    <property type="entry name" value="TonB-dependent receptor, plug domain"/>
    <property type="match status" value="1"/>
</dbReference>
<keyword evidence="2 7" id="KW-0813">Transport</keyword>
<proteinExistence type="inferred from homology"/>
<keyword evidence="10" id="KW-1185">Reference proteome</keyword>
<comment type="subcellular location">
    <subcellularLocation>
        <location evidence="1 7">Cell outer membrane</location>
        <topology evidence="1 7">Multi-pass membrane protein</topology>
    </subcellularLocation>
</comment>
<organism evidence="9 10">
    <name type="scientific">Sphingobacterium olei</name>
    <dbReference type="NCBI Taxonomy" id="2571155"/>
    <lineage>
        <taxon>Bacteria</taxon>
        <taxon>Pseudomonadati</taxon>
        <taxon>Bacteroidota</taxon>
        <taxon>Sphingobacteriia</taxon>
        <taxon>Sphingobacteriales</taxon>
        <taxon>Sphingobacteriaceae</taxon>
        <taxon>Sphingobacterium</taxon>
    </lineage>
</organism>
<dbReference type="AlphaFoldDB" id="A0A4U0P3R1"/>
<dbReference type="InterPro" id="IPR008969">
    <property type="entry name" value="CarboxyPept-like_regulatory"/>
</dbReference>
<protein>
    <submittedName>
        <fullName evidence="9">SusC/RagA family TonB-linked outer membrane protein</fullName>
    </submittedName>
</protein>
<dbReference type="SUPFAM" id="SSF56935">
    <property type="entry name" value="Porins"/>
    <property type="match status" value="1"/>
</dbReference>
<dbReference type="Gene3D" id="2.40.170.20">
    <property type="entry name" value="TonB-dependent receptor, beta-barrel domain"/>
    <property type="match status" value="1"/>
</dbReference>
<dbReference type="InterPro" id="IPR039426">
    <property type="entry name" value="TonB-dep_rcpt-like"/>
</dbReference>
<gene>
    <name evidence="9" type="ORF">FAZ15_04590</name>
</gene>
<keyword evidence="4 7" id="KW-0812">Transmembrane</keyword>
<dbReference type="InterPro" id="IPR036942">
    <property type="entry name" value="Beta-barrel_TonB_sf"/>
</dbReference>